<evidence type="ECO:0000256" key="2">
    <source>
        <dbReference type="ARBA" id="ARBA00013161"/>
    </source>
</evidence>
<evidence type="ECO:0000256" key="5">
    <source>
        <dbReference type="ARBA" id="ARBA00022840"/>
    </source>
</evidence>
<accession>A0ABR4N9Y8</accession>
<dbReference type="CDD" id="cd00806">
    <property type="entry name" value="TrpRS_core"/>
    <property type="match status" value="1"/>
</dbReference>
<dbReference type="Proteomes" id="UP001527925">
    <property type="component" value="Unassembled WGS sequence"/>
</dbReference>
<comment type="caution">
    <text evidence="10">The sequence shown here is derived from an EMBL/GenBank/DDBJ whole genome shotgun (WGS) entry which is preliminary data.</text>
</comment>
<dbReference type="InterPro" id="IPR002305">
    <property type="entry name" value="aa-tRNA-synth_Ic"/>
</dbReference>
<dbReference type="PANTHER" id="PTHR10055">
    <property type="entry name" value="TRYPTOPHANYL-TRNA SYNTHETASE"/>
    <property type="match status" value="1"/>
</dbReference>
<dbReference type="GO" id="GO:0004830">
    <property type="term" value="F:tryptophan-tRNA ligase activity"/>
    <property type="evidence" value="ECO:0007669"/>
    <property type="project" value="UniProtKB-EC"/>
</dbReference>
<comment type="similarity">
    <text evidence="1 9">Belongs to the class-I aminoacyl-tRNA synthetase family.</text>
</comment>
<name>A0ABR4N9Y8_9FUNG</name>
<keyword evidence="6 9" id="KW-0648">Protein biosynthesis</keyword>
<evidence type="ECO:0000313" key="11">
    <source>
        <dbReference type="Proteomes" id="UP001527925"/>
    </source>
</evidence>
<dbReference type="PANTHER" id="PTHR10055:SF1">
    <property type="entry name" value="TRYPTOPHAN--TRNA LIGASE, CYTOPLASMIC"/>
    <property type="match status" value="1"/>
</dbReference>
<evidence type="ECO:0000313" key="10">
    <source>
        <dbReference type="EMBL" id="KAL2916338.1"/>
    </source>
</evidence>
<sequence>MSDTTMPAEPVAGAEAAAANAQQKIDPWSVQGAMVDGKVQAIDYDKLIDDFGTKRIDDELLARLERLTGHRPHRFLRRGLFFSHRDLSQLLDKYEQGKPFFLYTGRGPSSGSMHVGHMVPFIFCKYVLLLGAALLAGLSPLAAAPALDVFQAPLVIQLTDDEKFLFKRELTMQDANKFAIDNAKDIISFGFDPERTFIFSNLDYMNSAFYRNVVRIAKTITTSVSKATFGFNDSDSVGKLHFVSVQAAPSFSNTFPHIFGPKGDVPCLIPCAIDQDPYFRLTRDVASKLKYPKPALIHSKFFPALQGSGSKMSASDPNSAIYIQDTPAQIKNKINRHAFSGGQATAELHAQLGGDPDVDVSFQYLRFFLDDDEEVARIEAEYRSGALSTGNLKKRCIEVVQELVKAVQDRRKTVTDEVVQSFMDPTLPKKCDVKPPANVDPSVAKVAKK</sequence>
<keyword evidence="11" id="KW-1185">Reference proteome</keyword>
<dbReference type="SUPFAM" id="SSF52374">
    <property type="entry name" value="Nucleotidylyl transferase"/>
    <property type="match status" value="1"/>
</dbReference>
<evidence type="ECO:0000256" key="6">
    <source>
        <dbReference type="ARBA" id="ARBA00022917"/>
    </source>
</evidence>
<dbReference type="NCBIfam" id="TIGR00233">
    <property type="entry name" value="trpS"/>
    <property type="match status" value="1"/>
</dbReference>
<evidence type="ECO:0000256" key="9">
    <source>
        <dbReference type="RuleBase" id="RU363036"/>
    </source>
</evidence>
<evidence type="ECO:0000256" key="3">
    <source>
        <dbReference type="ARBA" id="ARBA00022598"/>
    </source>
</evidence>
<reference evidence="10 11" key="1">
    <citation type="submission" date="2023-09" db="EMBL/GenBank/DDBJ databases">
        <title>Pangenome analysis of Batrachochytrium dendrobatidis and related Chytrids.</title>
        <authorList>
            <person name="Yacoub M.N."/>
            <person name="Stajich J.E."/>
            <person name="James T.Y."/>
        </authorList>
    </citation>
    <scope>NUCLEOTIDE SEQUENCE [LARGE SCALE GENOMIC DNA]</scope>
    <source>
        <strain evidence="10 11">JEL0888</strain>
    </source>
</reference>
<dbReference type="Pfam" id="PF00579">
    <property type="entry name" value="tRNA-synt_1b"/>
    <property type="match status" value="1"/>
</dbReference>
<evidence type="ECO:0000256" key="1">
    <source>
        <dbReference type="ARBA" id="ARBA00005594"/>
    </source>
</evidence>
<protein>
    <recommendedName>
        <fullName evidence="2">tryptophan--tRNA ligase</fullName>
        <ecNumber evidence="2">6.1.1.2</ecNumber>
    </recommendedName>
    <alternativeName>
        <fullName evidence="8">Tryptophanyl-tRNA synthetase</fullName>
    </alternativeName>
</protein>
<proteinExistence type="inferred from homology"/>
<keyword evidence="7 9" id="KW-0030">Aminoacyl-tRNA synthetase</keyword>
<keyword evidence="5 9" id="KW-0067">ATP-binding</keyword>
<evidence type="ECO:0000256" key="4">
    <source>
        <dbReference type="ARBA" id="ARBA00022741"/>
    </source>
</evidence>
<organism evidence="10 11">
    <name type="scientific">Polyrhizophydium stewartii</name>
    <dbReference type="NCBI Taxonomy" id="2732419"/>
    <lineage>
        <taxon>Eukaryota</taxon>
        <taxon>Fungi</taxon>
        <taxon>Fungi incertae sedis</taxon>
        <taxon>Chytridiomycota</taxon>
        <taxon>Chytridiomycota incertae sedis</taxon>
        <taxon>Chytridiomycetes</taxon>
        <taxon>Rhizophydiales</taxon>
        <taxon>Rhizophydiales incertae sedis</taxon>
        <taxon>Polyrhizophydium</taxon>
    </lineage>
</organism>
<keyword evidence="3 9" id="KW-0436">Ligase</keyword>
<keyword evidence="4 9" id="KW-0547">Nucleotide-binding</keyword>
<dbReference type="PRINTS" id="PR01039">
    <property type="entry name" value="TRNASYNTHTRP"/>
</dbReference>
<dbReference type="EC" id="6.1.1.2" evidence="2"/>
<dbReference type="Gene3D" id="3.40.50.620">
    <property type="entry name" value="HUPs"/>
    <property type="match status" value="2"/>
</dbReference>
<gene>
    <name evidence="10" type="primary">WRS1</name>
    <name evidence="10" type="ORF">HK105_204094</name>
</gene>
<dbReference type="Gene3D" id="1.10.240.10">
    <property type="entry name" value="Tyrosyl-Transfer RNA Synthetase"/>
    <property type="match status" value="1"/>
</dbReference>
<dbReference type="InterPro" id="IPR002306">
    <property type="entry name" value="Trp-tRNA-ligase"/>
</dbReference>
<dbReference type="InterPro" id="IPR014729">
    <property type="entry name" value="Rossmann-like_a/b/a_fold"/>
</dbReference>
<evidence type="ECO:0000256" key="8">
    <source>
        <dbReference type="ARBA" id="ARBA00030268"/>
    </source>
</evidence>
<dbReference type="InterPro" id="IPR001412">
    <property type="entry name" value="aa-tRNA-synth_I_CS"/>
</dbReference>
<dbReference type="PROSITE" id="PS00178">
    <property type="entry name" value="AA_TRNA_LIGASE_I"/>
    <property type="match status" value="1"/>
</dbReference>
<dbReference type="EMBL" id="JADGIZ020000017">
    <property type="protein sequence ID" value="KAL2916338.1"/>
    <property type="molecule type" value="Genomic_DNA"/>
</dbReference>
<evidence type="ECO:0000256" key="7">
    <source>
        <dbReference type="ARBA" id="ARBA00023146"/>
    </source>
</evidence>